<organism evidence="1 2">
    <name type="scientific">Oryzomonas sagensis</name>
    <dbReference type="NCBI Taxonomy" id="2603857"/>
    <lineage>
        <taxon>Bacteria</taxon>
        <taxon>Pseudomonadati</taxon>
        <taxon>Thermodesulfobacteriota</taxon>
        <taxon>Desulfuromonadia</taxon>
        <taxon>Geobacterales</taxon>
        <taxon>Geobacteraceae</taxon>
        <taxon>Oryzomonas</taxon>
    </lineage>
</organism>
<gene>
    <name evidence="1" type="ORF">F6V30_12585</name>
</gene>
<sequence length="682" mass="78111">MMFAQFLLYPLIALIVLFPQFSSATEDAHTMFMKGMSLEASLQTFAARSCFAKATQIEPDNTGYKEHNAWFLNEYGFSEEAEKFFLNLVKIKPTDTIYRGLAWNQLAVGHLAESVATYRKVIPDISSTFLESRTLVSIRRRLSEDNAAKINKLLVHLSQSPSDTSAQQELFRTYTYQRLWDDAFRIGQQIRNDDPNNLHFRWEFARMLFWSNRLEQADSEFASMAATHPDNPFILWEWAKVQSARNRLEEAGKNLERALLLAPATPEIIKDLAELHARRGDSQKSLKSTQLLLQNKERPLIAALTEARCNHFLGNGNKAQQLYKQILALYPANQEALWGLAEISVKTGPVYDAMNAIKQLETINDSDPRIYELLEILKISSLPRITVRTDWYSNSNNYSRLNSGFDFEGPLWVGLLTKTGYIYSRFRQNGFNTINRQSVFVQAEKKIQHYLAITGRLDGNFYDNQQNHLNLRLSSTVELNSLGVVKLSYDHIDIIDTEPAFGNQFYNPVVSIGAARLKLTTNDYSVYLRQGIVKEWALWGKLTYGDYSDDNLKLSSVVGVDYSPELFPNFKAYYSYFFLDYSHKALESAYFDPSNFSAHTTGMAYRVKSDRFIYGGEWNLNYLQRSGGIGNTISIFTGLDIGNTQGLHCEAKYFYQNRGENRDSFSGHYAAQQILLSYFVLF</sequence>
<protein>
    <submittedName>
        <fullName evidence="1">Tetratricopeptide repeat protein</fullName>
    </submittedName>
</protein>
<accession>A0ABQ6TMF7</accession>
<dbReference type="Gene3D" id="1.25.40.10">
    <property type="entry name" value="Tetratricopeptide repeat domain"/>
    <property type="match status" value="2"/>
</dbReference>
<dbReference type="PANTHER" id="PTHR12558:SF13">
    <property type="entry name" value="CELL DIVISION CYCLE PROTEIN 27 HOMOLOG"/>
    <property type="match status" value="1"/>
</dbReference>
<dbReference type="Pfam" id="PF14559">
    <property type="entry name" value="TPR_19"/>
    <property type="match status" value="1"/>
</dbReference>
<comment type="caution">
    <text evidence="1">The sequence shown here is derived from an EMBL/GenBank/DDBJ whole genome shotgun (WGS) entry which is preliminary data.</text>
</comment>
<keyword evidence="2" id="KW-1185">Reference proteome</keyword>
<reference evidence="1 2" key="1">
    <citation type="journal article" date="2020" name="Microorganisms">
        <title>Description of Three Novel Members in the Family Geobacteraceae, Oryzomonas japonicum gen. nov., sp. nov., Oryzomonas sagensis sp. nov., and Oryzomonas ruber sp. nov.</title>
        <authorList>
            <person name="Xu Z."/>
            <person name="Masuda Y."/>
            <person name="Hayakawa C."/>
            <person name="Ushijima N."/>
            <person name="Kawano K."/>
            <person name="Shiratori Y."/>
            <person name="Senoo K."/>
            <person name="Itoh H."/>
        </authorList>
    </citation>
    <scope>NUCLEOTIDE SEQUENCE [LARGE SCALE GENOMIC DNA]</scope>
    <source>
        <strain evidence="1 2">Red100</strain>
    </source>
</reference>
<evidence type="ECO:0000313" key="2">
    <source>
        <dbReference type="Proteomes" id="UP000798046"/>
    </source>
</evidence>
<proteinExistence type="predicted"/>
<dbReference type="SUPFAM" id="SSF48452">
    <property type="entry name" value="TPR-like"/>
    <property type="match status" value="2"/>
</dbReference>
<dbReference type="EMBL" id="VZRA01000003">
    <property type="protein sequence ID" value="KAB0669632.1"/>
    <property type="molecule type" value="Genomic_DNA"/>
</dbReference>
<dbReference type="Proteomes" id="UP000798046">
    <property type="component" value="Unassembled WGS sequence"/>
</dbReference>
<dbReference type="PANTHER" id="PTHR12558">
    <property type="entry name" value="CELL DIVISION CYCLE 16,23,27"/>
    <property type="match status" value="1"/>
</dbReference>
<evidence type="ECO:0000313" key="1">
    <source>
        <dbReference type="EMBL" id="KAB0669632.1"/>
    </source>
</evidence>
<dbReference type="RefSeq" id="WP_151157301.1">
    <property type="nucleotide sequence ID" value="NZ_VZRA01000003.1"/>
</dbReference>
<name>A0ABQ6TMF7_9BACT</name>
<dbReference type="InterPro" id="IPR011990">
    <property type="entry name" value="TPR-like_helical_dom_sf"/>
</dbReference>